<feature type="region of interest" description="Disordered" evidence="1">
    <location>
        <begin position="111"/>
        <end position="140"/>
    </location>
</feature>
<evidence type="ECO:0000313" key="4">
    <source>
        <dbReference type="Proteomes" id="UP000653644"/>
    </source>
</evidence>
<keyword evidence="4" id="KW-1185">Reference proteome</keyword>
<name>A0ABQ3CJJ4_9ACTN</name>
<gene>
    <name evidence="3" type="ORF">GCM10010345_27770</name>
</gene>
<sequence length="300" mass="32163">MDAQAANMALSSGDAGKGRLPAPYEKAADFYGGASRDRSGLRALAVAAHAVAPKGDRSDEKTVENLTDGFAEYQELIGRALNKTGIPACHGRSRGGRIRLRVSTPSTRFEVRSAWPSCPPPSRPGTSGERSATSQAPSRSAVAAGTGALAALGASPVCGPTSLRWVPARIRHAHGPGELSGVERRYPFRAHQGRRPERRRLTTRGRQPLQGGDLRVQLLRAPSRLCLSVLPVLLRGTSLMGPRLPFLFPAPSGLGFYLTLVLTLRLRPDTDKTSRATTHALQALPRTSAQPTKLWLPHNQ</sequence>
<evidence type="ECO:0000313" key="3">
    <source>
        <dbReference type="EMBL" id="GHA21090.1"/>
    </source>
</evidence>
<organism evidence="3 4">
    <name type="scientific">Streptomyces canarius</name>
    <dbReference type="NCBI Taxonomy" id="285453"/>
    <lineage>
        <taxon>Bacteria</taxon>
        <taxon>Bacillati</taxon>
        <taxon>Actinomycetota</taxon>
        <taxon>Actinomycetes</taxon>
        <taxon>Kitasatosporales</taxon>
        <taxon>Streptomycetaceae</taxon>
        <taxon>Streptomyces</taxon>
    </lineage>
</organism>
<dbReference type="Proteomes" id="UP000653644">
    <property type="component" value="Unassembled WGS sequence"/>
</dbReference>
<dbReference type="EMBL" id="BMVN01000007">
    <property type="protein sequence ID" value="GHA21090.1"/>
    <property type="molecule type" value="Genomic_DNA"/>
</dbReference>
<evidence type="ECO:0000256" key="2">
    <source>
        <dbReference type="SAM" id="Phobius"/>
    </source>
</evidence>
<comment type="caution">
    <text evidence="3">The sequence shown here is derived from an EMBL/GenBank/DDBJ whole genome shotgun (WGS) entry which is preliminary data.</text>
</comment>
<protein>
    <submittedName>
        <fullName evidence="3">Uncharacterized protein</fullName>
    </submittedName>
</protein>
<feature type="compositionally biased region" description="Polar residues" evidence="1">
    <location>
        <begin position="124"/>
        <end position="138"/>
    </location>
</feature>
<evidence type="ECO:0000256" key="1">
    <source>
        <dbReference type="SAM" id="MobiDB-lite"/>
    </source>
</evidence>
<keyword evidence="2" id="KW-0472">Membrane</keyword>
<reference evidence="4" key="1">
    <citation type="journal article" date="2019" name="Int. J. Syst. Evol. Microbiol.">
        <title>The Global Catalogue of Microorganisms (GCM) 10K type strain sequencing project: providing services to taxonomists for standard genome sequencing and annotation.</title>
        <authorList>
            <consortium name="The Broad Institute Genomics Platform"/>
            <consortium name="The Broad Institute Genome Sequencing Center for Infectious Disease"/>
            <person name="Wu L."/>
            <person name="Ma J."/>
        </authorList>
    </citation>
    <scope>NUCLEOTIDE SEQUENCE [LARGE SCALE GENOMIC DNA]</scope>
    <source>
        <strain evidence="4">JCM 4733</strain>
    </source>
</reference>
<feature type="transmembrane region" description="Helical" evidence="2">
    <location>
        <begin position="246"/>
        <end position="266"/>
    </location>
</feature>
<keyword evidence="2" id="KW-0812">Transmembrane</keyword>
<keyword evidence="2" id="KW-1133">Transmembrane helix</keyword>
<accession>A0ABQ3CJJ4</accession>
<proteinExistence type="predicted"/>